<sequence>MAAGSILTYCFPLSANAVPEKLRRPSEKLSFNNIWNHKRARAVTEFGLEKSSTDRTTLLSIGLDGFNCSADQMSQFIEDVKRPFDFVVFLPPQETAPFGIPRPFFETGSCYLGCGSAARI</sequence>
<dbReference type="EMBL" id="KZ805386">
    <property type="protein sequence ID" value="PVH99698.1"/>
    <property type="molecule type" value="Genomic_DNA"/>
</dbReference>
<dbReference type="AlphaFoldDB" id="A0A2V1DNW7"/>
<accession>A0A2V1DNW7</accession>
<name>A0A2V1DNW7_9PLEO</name>
<evidence type="ECO:0000313" key="2">
    <source>
        <dbReference type="Proteomes" id="UP000244855"/>
    </source>
</evidence>
<gene>
    <name evidence="1" type="ORF">DM02DRAFT_656089</name>
</gene>
<dbReference type="Proteomes" id="UP000244855">
    <property type="component" value="Unassembled WGS sequence"/>
</dbReference>
<keyword evidence="2" id="KW-1185">Reference proteome</keyword>
<evidence type="ECO:0000313" key="1">
    <source>
        <dbReference type="EMBL" id="PVH99698.1"/>
    </source>
</evidence>
<organism evidence="1 2">
    <name type="scientific">Periconia macrospinosa</name>
    <dbReference type="NCBI Taxonomy" id="97972"/>
    <lineage>
        <taxon>Eukaryota</taxon>
        <taxon>Fungi</taxon>
        <taxon>Dikarya</taxon>
        <taxon>Ascomycota</taxon>
        <taxon>Pezizomycotina</taxon>
        <taxon>Dothideomycetes</taxon>
        <taxon>Pleosporomycetidae</taxon>
        <taxon>Pleosporales</taxon>
        <taxon>Massarineae</taxon>
        <taxon>Periconiaceae</taxon>
        <taxon>Periconia</taxon>
    </lineage>
</organism>
<proteinExistence type="predicted"/>
<reference evidence="1 2" key="1">
    <citation type="journal article" date="2018" name="Sci. Rep.">
        <title>Comparative genomics provides insights into the lifestyle and reveals functional heterogeneity of dark septate endophytic fungi.</title>
        <authorList>
            <person name="Knapp D.G."/>
            <person name="Nemeth J.B."/>
            <person name="Barry K."/>
            <person name="Hainaut M."/>
            <person name="Henrissat B."/>
            <person name="Johnson J."/>
            <person name="Kuo A."/>
            <person name="Lim J.H.P."/>
            <person name="Lipzen A."/>
            <person name="Nolan M."/>
            <person name="Ohm R.A."/>
            <person name="Tamas L."/>
            <person name="Grigoriev I.V."/>
            <person name="Spatafora J.W."/>
            <person name="Nagy L.G."/>
            <person name="Kovacs G.M."/>
        </authorList>
    </citation>
    <scope>NUCLEOTIDE SEQUENCE [LARGE SCALE GENOMIC DNA]</scope>
    <source>
        <strain evidence="1 2">DSE2036</strain>
    </source>
</reference>
<protein>
    <submittedName>
        <fullName evidence="1">Uncharacterized protein</fullName>
    </submittedName>
</protein>